<dbReference type="AlphaFoldDB" id="B7BDV0"/>
<evidence type="ECO:0000313" key="2">
    <source>
        <dbReference type="Proteomes" id="UP000005510"/>
    </source>
</evidence>
<comment type="caution">
    <text evidence="1">The sequence shown here is derived from an EMBL/GenBank/DDBJ whole genome shotgun (WGS) entry which is preliminary data.</text>
</comment>
<sequence length="67" mass="7816">MEEIAKEMNLPIEDTRVYRQWGKRGGFFNDETFVKLIAPLYCPSSKFKIEWNEELGVHVAVRKVLGT</sequence>
<reference evidence="1 2" key="2">
    <citation type="submission" date="2008-10" db="EMBL/GenBank/DDBJ databases">
        <authorList>
            <person name="Fulton L."/>
            <person name="Clifton S."/>
            <person name="Fulton B."/>
            <person name="Xu J."/>
            <person name="Minx P."/>
            <person name="Pepin K.H."/>
            <person name="Johnson M."/>
            <person name="Bhonagiri V."/>
            <person name="Nash W.E."/>
            <person name="Mardis E.R."/>
            <person name="Wilson R.K."/>
        </authorList>
    </citation>
    <scope>NUCLEOTIDE SEQUENCE [LARGE SCALE GENOMIC DNA]</scope>
    <source>
        <strain evidence="1 2">DSM 18315</strain>
    </source>
</reference>
<proteinExistence type="predicted"/>
<gene>
    <name evidence="1" type="ORF">PRABACTJOHN_03225</name>
</gene>
<dbReference type="HOGENOM" id="CLU_2808518_0_0_10"/>
<dbReference type="Proteomes" id="UP000005510">
    <property type="component" value="Unassembled WGS sequence"/>
</dbReference>
<name>B7BDV0_9BACT</name>
<protein>
    <submittedName>
        <fullName evidence="1">Uncharacterized protein</fullName>
    </submittedName>
</protein>
<accession>B7BDV0</accession>
<dbReference type="EMBL" id="ABYH01000349">
    <property type="protein sequence ID" value="EEC95383.1"/>
    <property type="molecule type" value="Genomic_DNA"/>
</dbReference>
<organism evidence="1 2">
    <name type="scientific">Parabacteroides johnsonii DSM 18315</name>
    <dbReference type="NCBI Taxonomy" id="537006"/>
    <lineage>
        <taxon>Bacteria</taxon>
        <taxon>Pseudomonadati</taxon>
        <taxon>Bacteroidota</taxon>
        <taxon>Bacteroidia</taxon>
        <taxon>Bacteroidales</taxon>
        <taxon>Tannerellaceae</taxon>
        <taxon>Parabacteroides</taxon>
    </lineage>
</organism>
<evidence type="ECO:0000313" key="1">
    <source>
        <dbReference type="EMBL" id="EEC95383.1"/>
    </source>
</evidence>
<reference evidence="1 2" key="1">
    <citation type="submission" date="2008-10" db="EMBL/GenBank/DDBJ databases">
        <title>Draft genome sequence of Parabacteroides johnsonii (DSM 18315).</title>
        <authorList>
            <person name="Sudarsanam P."/>
            <person name="Ley R."/>
            <person name="Guruge J."/>
            <person name="Turnbaugh P.J."/>
            <person name="Mahowald M."/>
            <person name="Liep D."/>
            <person name="Gordon J."/>
        </authorList>
    </citation>
    <scope>NUCLEOTIDE SEQUENCE [LARGE SCALE GENOMIC DNA]</scope>
    <source>
        <strain evidence="1 2">DSM 18315</strain>
    </source>
</reference>